<dbReference type="InterPro" id="IPR016164">
    <property type="entry name" value="FAD-linked_Oxase-like_C"/>
</dbReference>
<evidence type="ECO:0000313" key="5">
    <source>
        <dbReference type="Proteomes" id="UP000596902"/>
    </source>
</evidence>
<keyword evidence="2" id="KW-0274">FAD</keyword>
<dbReference type="AlphaFoldDB" id="A0A8H7B648"/>
<dbReference type="Proteomes" id="UP000596902">
    <property type="component" value="Unassembled WGS sequence"/>
</dbReference>
<dbReference type="Gene3D" id="1.10.45.10">
    <property type="entry name" value="Vanillyl-alcohol Oxidase, Chain A, domain 4"/>
    <property type="match status" value="1"/>
</dbReference>
<feature type="signal peptide" evidence="3">
    <location>
        <begin position="1"/>
        <end position="15"/>
    </location>
</feature>
<evidence type="ECO:0000256" key="2">
    <source>
        <dbReference type="ARBA" id="ARBA00022827"/>
    </source>
</evidence>
<keyword evidence="1" id="KW-0285">Flavoprotein</keyword>
<organism evidence="4 5">
    <name type="scientific">Alternaria burnsii</name>
    <dbReference type="NCBI Taxonomy" id="1187904"/>
    <lineage>
        <taxon>Eukaryota</taxon>
        <taxon>Fungi</taxon>
        <taxon>Dikarya</taxon>
        <taxon>Ascomycota</taxon>
        <taxon>Pezizomycotina</taxon>
        <taxon>Dothideomycetes</taxon>
        <taxon>Pleosporomycetidae</taxon>
        <taxon>Pleosporales</taxon>
        <taxon>Pleosporineae</taxon>
        <taxon>Pleosporaceae</taxon>
        <taxon>Alternaria</taxon>
        <taxon>Alternaria sect. Alternaria</taxon>
    </lineage>
</organism>
<comment type="caution">
    <text evidence="4">The sequence shown here is derived from an EMBL/GenBank/DDBJ whole genome shotgun (WGS) entry which is preliminary data.</text>
</comment>
<feature type="non-terminal residue" evidence="4">
    <location>
        <position position="1"/>
    </location>
</feature>
<dbReference type="GO" id="GO:0050660">
    <property type="term" value="F:flavin adenine dinucleotide binding"/>
    <property type="evidence" value="ECO:0007669"/>
    <property type="project" value="InterPro"/>
</dbReference>
<protein>
    <submittedName>
        <fullName evidence="4">Vanillyl-alcohol oxidase</fullName>
    </submittedName>
</protein>
<evidence type="ECO:0000256" key="1">
    <source>
        <dbReference type="ARBA" id="ARBA00022630"/>
    </source>
</evidence>
<evidence type="ECO:0000256" key="3">
    <source>
        <dbReference type="SAM" id="SignalP"/>
    </source>
</evidence>
<dbReference type="RefSeq" id="XP_038786082.1">
    <property type="nucleotide sequence ID" value="XM_038931585.1"/>
</dbReference>
<gene>
    <name evidence="4" type="ORF">GT037_006538</name>
</gene>
<evidence type="ECO:0000313" key="4">
    <source>
        <dbReference type="EMBL" id="KAF7675819.1"/>
    </source>
</evidence>
<keyword evidence="5" id="KW-1185">Reference proteome</keyword>
<dbReference type="SUPFAM" id="SSF55103">
    <property type="entry name" value="FAD-linked oxidases, C-terminal domain"/>
    <property type="match status" value="1"/>
</dbReference>
<dbReference type="GeneID" id="62204763"/>
<accession>A0A8H7B648</accession>
<reference evidence="4" key="1">
    <citation type="submission" date="2020-01" db="EMBL/GenBank/DDBJ databases">
        <authorList>
            <person name="Feng Z.H.Z."/>
        </authorList>
    </citation>
    <scope>NUCLEOTIDE SEQUENCE</scope>
    <source>
        <strain evidence="4">CBS107.38</strain>
    </source>
</reference>
<name>A0A8H7B648_9PLEO</name>
<proteinExistence type="predicted"/>
<dbReference type="EMBL" id="JAAABM010000008">
    <property type="protein sequence ID" value="KAF7675819.1"/>
    <property type="molecule type" value="Genomic_DNA"/>
</dbReference>
<feature type="chain" id="PRO_5034996234" evidence="3">
    <location>
        <begin position="16"/>
        <end position="165"/>
    </location>
</feature>
<reference evidence="4" key="2">
    <citation type="submission" date="2020-08" db="EMBL/GenBank/DDBJ databases">
        <title>Draft Genome Sequence of Cumin Blight Pathogen Alternaria burnsii.</title>
        <authorList>
            <person name="Feng Z."/>
        </authorList>
    </citation>
    <scope>NUCLEOTIDE SEQUENCE</scope>
    <source>
        <strain evidence="4">CBS107.38</strain>
    </source>
</reference>
<keyword evidence="3" id="KW-0732">Signal</keyword>
<sequence length="165" mass="18723">MIFAIASFTSTLTSAIWSTILHHQSSKNCRVPTFLSEYNNKYTSLDVIIEALVNINGAEVFNKGFCIADQGDYLRASAVGDEGIPTNAIELFVFVPEESERMDRLYRDLLNNAYARGITEYRTHVDYMDMVQSHYEGLFNQFLNTLEIRLDPHDILSPGKSSIWG</sequence>
<dbReference type="GO" id="GO:0003824">
    <property type="term" value="F:catalytic activity"/>
    <property type="evidence" value="ECO:0007669"/>
    <property type="project" value="InterPro"/>
</dbReference>
<dbReference type="InterPro" id="IPR016171">
    <property type="entry name" value="Vanillyl_alc_oxidase_C-sub2"/>
</dbReference>